<dbReference type="EMBL" id="CP015249">
    <property type="protein sequence ID" value="ANB17309.1"/>
    <property type="molecule type" value="Genomic_DNA"/>
</dbReference>
<organism evidence="1 2">
    <name type="scientific">Dokdonella koreensis DS-123</name>
    <dbReference type="NCBI Taxonomy" id="1300342"/>
    <lineage>
        <taxon>Bacteria</taxon>
        <taxon>Pseudomonadati</taxon>
        <taxon>Pseudomonadota</taxon>
        <taxon>Gammaproteobacteria</taxon>
        <taxon>Lysobacterales</taxon>
        <taxon>Rhodanobacteraceae</taxon>
        <taxon>Dokdonella</taxon>
    </lineage>
</organism>
<dbReference type="RefSeq" id="WP_067645426.1">
    <property type="nucleotide sequence ID" value="NZ_CP015249.1"/>
</dbReference>
<dbReference type="Pfam" id="PF06042">
    <property type="entry name" value="NTP_transf_6"/>
    <property type="match status" value="1"/>
</dbReference>
<dbReference type="STRING" id="1300342.I596_1279"/>
<gene>
    <name evidence="1" type="ORF">I596_1279</name>
</gene>
<keyword evidence="2" id="KW-1185">Reference proteome</keyword>
<evidence type="ECO:0000313" key="1">
    <source>
        <dbReference type="EMBL" id="ANB17309.1"/>
    </source>
</evidence>
<dbReference type="InterPro" id="IPR009267">
    <property type="entry name" value="NTP_transf_6"/>
</dbReference>
<protein>
    <recommendedName>
        <fullName evidence="3">Nucleotidyltransferase family protein</fullName>
    </recommendedName>
</protein>
<sequence>MQAPDRHSRHAFECTLWDHPLTGPLLRRWPRIALPDAWLSGSTLAQVWWNRIFGLPPTHGIADLDLVYFDGEDLSEAGEAAQAGRVRAAFDEVPVRIDVKNQARVHLWYAARFGYAIPPYRCCAEAIATFPTTAAAVGVRAHDGRIETLAPFGLDDLLRPIVRPNRVQVTEAIYARKVARWRERWPLLPIVPWQPDPPAAP</sequence>
<accession>A0A160DSM9</accession>
<proteinExistence type="predicted"/>
<dbReference type="AlphaFoldDB" id="A0A160DSM9"/>
<dbReference type="PANTHER" id="PTHR39166:SF1">
    <property type="entry name" value="BLL1166 PROTEIN"/>
    <property type="match status" value="1"/>
</dbReference>
<dbReference type="KEGG" id="dko:I596_1279"/>
<reference evidence="1 2" key="1">
    <citation type="submission" date="2016-04" db="EMBL/GenBank/DDBJ databases">
        <title>Complete genome sequence of Dokdonella koreensis DS-123T.</title>
        <authorList>
            <person name="Kim J.F."/>
            <person name="Lee H."/>
            <person name="Kwak M.-J."/>
        </authorList>
    </citation>
    <scope>NUCLEOTIDE SEQUENCE [LARGE SCALE GENOMIC DNA]</scope>
    <source>
        <strain evidence="1 2">DS-123</strain>
    </source>
</reference>
<name>A0A160DSM9_9GAMM</name>
<dbReference type="Proteomes" id="UP000076830">
    <property type="component" value="Chromosome"/>
</dbReference>
<dbReference type="PANTHER" id="PTHR39166">
    <property type="entry name" value="BLL1166 PROTEIN"/>
    <property type="match status" value="1"/>
</dbReference>
<evidence type="ECO:0000313" key="2">
    <source>
        <dbReference type="Proteomes" id="UP000076830"/>
    </source>
</evidence>
<dbReference type="OrthoDB" id="9805247at2"/>
<evidence type="ECO:0008006" key="3">
    <source>
        <dbReference type="Google" id="ProtNLM"/>
    </source>
</evidence>